<name>A0A6M1RR32_9BACT</name>
<comment type="caution">
    <text evidence="2">The sequence shown here is derived from an EMBL/GenBank/DDBJ whole genome shotgun (WGS) entry which is preliminary data.</text>
</comment>
<dbReference type="AlphaFoldDB" id="A0A6M1RR32"/>
<feature type="compositionally biased region" description="Polar residues" evidence="1">
    <location>
        <begin position="1"/>
        <end position="18"/>
    </location>
</feature>
<evidence type="ECO:0008006" key="4">
    <source>
        <dbReference type="Google" id="ProtNLM"/>
    </source>
</evidence>
<feature type="region of interest" description="Disordered" evidence="1">
    <location>
        <begin position="1"/>
        <end position="42"/>
    </location>
</feature>
<feature type="compositionally biased region" description="Low complexity" evidence="1">
    <location>
        <begin position="31"/>
        <end position="40"/>
    </location>
</feature>
<dbReference type="Gene3D" id="3.30.750.140">
    <property type="match status" value="1"/>
</dbReference>
<evidence type="ECO:0000313" key="3">
    <source>
        <dbReference type="Proteomes" id="UP000477311"/>
    </source>
</evidence>
<keyword evidence="3" id="KW-1185">Reference proteome</keyword>
<sequence>MNNAAQTTKDTGLSQQNLPAHGDSLQPVSQATAATGAEAANPPRNSAAMVQLLFHALERTEDIVQLHATRLRESGTDQLHVVIKPGAGVQLSMTLRQEGDRVQAEVWMHRGDLEFFQRHWHELQQRCEARGIQLGDLQRHPDYQSQQQRQGYRPPAGDWADPLVAGAYAEFALAGSLTEPPGRRALRTARYRGWETWA</sequence>
<evidence type="ECO:0000313" key="2">
    <source>
        <dbReference type="EMBL" id="NGO37894.1"/>
    </source>
</evidence>
<reference evidence="2 3" key="1">
    <citation type="submission" date="2020-02" db="EMBL/GenBank/DDBJ databases">
        <title>Draft genome sequence of Limisphaera ngatamarikiensis NGM72.4T, a thermophilic Verrucomicrobia grouped in subdivision 3.</title>
        <authorList>
            <person name="Carere C.R."/>
            <person name="Steen J."/>
            <person name="Hugenholtz P."/>
            <person name="Stott M.B."/>
        </authorList>
    </citation>
    <scope>NUCLEOTIDE SEQUENCE [LARGE SCALE GENOMIC DNA]</scope>
    <source>
        <strain evidence="2 3">NGM72.4</strain>
    </source>
</reference>
<organism evidence="2 3">
    <name type="scientific">Limisphaera ngatamarikiensis</name>
    <dbReference type="NCBI Taxonomy" id="1324935"/>
    <lineage>
        <taxon>Bacteria</taxon>
        <taxon>Pseudomonadati</taxon>
        <taxon>Verrucomicrobiota</taxon>
        <taxon>Verrucomicrobiia</taxon>
        <taxon>Limisphaerales</taxon>
        <taxon>Limisphaeraceae</taxon>
        <taxon>Limisphaera</taxon>
    </lineage>
</organism>
<accession>A0A6M1RR32</accession>
<dbReference type="EMBL" id="JAAKYA010000004">
    <property type="protein sequence ID" value="NGO37894.1"/>
    <property type="molecule type" value="Genomic_DNA"/>
</dbReference>
<evidence type="ECO:0000256" key="1">
    <source>
        <dbReference type="SAM" id="MobiDB-lite"/>
    </source>
</evidence>
<gene>
    <name evidence="2" type="ORF">G4L39_00545</name>
</gene>
<proteinExistence type="predicted"/>
<dbReference type="RefSeq" id="WP_165105110.1">
    <property type="nucleotide sequence ID" value="NZ_JAAKYA010000004.1"/>
</dbReference>
<dbReference type="Proteomes" id="UP000477311">
    <property type="component" value="Unassembled WGS sequence"/>
</dbReference>
<protein>
    <recommendedName>
        <fullName evidence="4">Flagellar hook-length control protein FliK</fullName>
    </recommendedName>
</protein>
<dbReference type="InterPro" id="IPR038610">
    <property type="entry name" value="FliK-like_C_sf"/>
</dbReference>